<feature type="region of interest" description="Disordered" evidence="1">
    <location>
        <begin position="1"/>
        <end position="46"/>
    </location>
</feature>
<dbReference type="AlphaFoldDB" id="A0A8X6U030"/>
<comment type="caution">
    <text evidence="2">The sequence shown here is derived from an EMBL/GenBank/DDBJ whole genome shotgun (WGS) entry which is preliminary data.</text>
</comment>
<evidence type="ECO:0000256" key="1">
    <source>
        <dbReference type="SAM" id="MobiDB-lite"/>
    </source>
</evidence>
<dbReference type="Proteomes" id="UP000887013">
    <property type="component" value="Unassembled WGS sequence"/>
</dbReference>
<keyword evidence="3" id="KW-1185">Reference proteome</keyword>
<proteinExistence type="predicted"/>
<evidence type="ECO:0000313" key="3">
    <source>
        <dbReference type="Proteomes" id="UP000887013"/>
    </source>
</evidence>
<organism evidence="2 3">
    <name type="scientific">Nephila pilipes</name>
    <name type="common">Giant wood spider</name>
    <name type="synonym">Nephila maculata</name>
    <dbReference type="NCBI Taxonomy" id="299642"/>
    <lineage>
        <taxon>Eukaryota</taxon>
        <taxon>Metazoa</taxon>
        <taxon>Ecdysozoa</taxon>
        <taxon>Arthropoda</taxon>
        <taxon>Chelicerata</taxon>
        <taxon>Arachnida</taxon>
        <taxon>Araneae</taxon>
        <taxon>Araneomorphae</taxon>
        <taxon>Entelegynae</taxon>
        <taxon>Araneoidea</taxon>
        <taxon>Nephilidae</taxon>
        <taxon>Nephila</taxon>
    </lineage>
</organism>
<gene>
    <name evidence="2" type="ORF">NPIL_565841</name>
</gene>
<protein>
    <submittedName>
        <fullName evidence="2">Uncharacterized protein</fullName>
    </submittedName>
</protein>
<reference evidence="2" key="1">
    <citation type="submission" date="2020-08" db="EMBL/GenBank/DDBJ databases">
        <title>Multicomponent nature underlies the extraordinary mechanical properties of spider dragline silk.</title>
        <authorList>
            <person name="Kono N."/>
            <person name="Nakamura H."/>
            <person name="Mori M."/>
            <person name="Yoshida Y."/>
            <person name="Ohtoshi R."/>
            <person name="Malay A.D."/>
            <person name="Moran D.A.P."/>
            <person name="Tomita M."/>
            <person name="Numata K."/>
            <person name="Arakawa K."/>
        </authorList>
    </citation>
    <scope>NUCLEOTIDE SEQUENCE</scope>
</reference>
<dbReference type="EMBL" id="BMAW01022078">
    <property type="protein sequence ID" value="GFT76144.1"/>
    <property type="molecule type" value="Genomic_DNA"/>
</dbReference>
<name>A0A8X6U030_NEPPI</name>
<sequence length="89" mass="10160">MKPDSRDGDDGMAQDRVLSHSRLIGVGRRRGERSNPAAVAETPSTRQHGIMPRIIVSAQHLTHRRADERWYGVDMELQLKFELLHMNVT</sequence>
<evidence type="ECO:0000313" key="2">
    <source>
        <dbReference type="EMBL" id="GFT76144.1"/>
    </source>
</evidence>
<accession>A0A8X6U030</accession>